<dbReference type="Pfam" id="PF14145">
    <property type="entry name" value="YrhK"/>
    <property type="match status" value="1"/>
</dbReference>
<keyword evidence="4" id="KW-1185">Reference proteome</keyword>
<feature type="transmembrane region" description="Helical" evidence="1">
    <location>
        <begin position="33"/>
        <end position="54"/>
    </location>
</feature>
<dbReference type="InterPro" id="IPR025424">
    <property type="entry name" value="YrhK_domain"/>
</dbReference>
<organism evidence="3 4">
    <name type="scientific">Metabacillus litoralis</name>
    <dbReference type="NCBI Taxonomy" id="152268"/>
    <lineage>
        <taxon>Bacteria</taxon>
        <taxon>Bacillati</taxon>
        <taxon>Bacillota</taxon>
        <taxon>Bacilli</taxon>
        <taxon>Bacillales</taxon>
        <taxon>Bacillaceae</taxon>
        <taxon>Metabacillus</taxon>
    </lineage>
</organism>
<gene>
    <name evidence="3" type="ORF">FS935_00820</name>
</gene>
<proteinExistence type="predicted"/>
<evidence type="ECO:0000313" key="4">
    <source>
        <dbReference type="Proteomes" id="UP000321363"/>
    </source>
</evidence>
<sequence>MFKKLKNRTTLDQETIQIHLGKKNMVIQNRYQMVYYLNNILQGLLYLTGSILFLSKFNEVYAISFFIAGSFLMVFRSLIQIVRDIHLMKLENEGNTNTPNNSY</sequence>
<protein>
    <recommendedName>
        <fullName evidence="2">YrhK domain-containing protein</fullName>
    </recommendedName>
</protein>
<name>A0A5C6W4C3_9BACI</name>
<dbReference type="RefSeq" id="WP_158638481.1">
    <property type="nucleotide sequence ID" value="NZ_VOQF01000001.1"/>
</dbReference>
<dbReference type="OrthoDB" id="2135402at2"/>
<comment type="caution">
    <text evidence="3">The sequence shown here is derived from an EMBL/GenBank/DDBJ whole genome shotgun (WGS) entry which is preliminary data.</text>
</comment>
<keyword evidence="1" id="KW-0812">Transmembrane</keyword>
<dbReference type="EMBL" id="VOQF01000001">
    <property type="protein sequence ID" value="TXC92776.1"/>
    <property type="molecule type" value="Genomic_DNA"/>
</dbReference>
<dbReference type="AlphaFoldDB" id="A0A5C6W4C3"/>
<dbReference type="Proteomes" id="UP000321363">
    <property type="component" value="Unassembled WGS sequence"/>
</dbReference>
<accession>A0A5C6W4C3</accession>
<evidence type="ECO:0000313" key="3">
    <source>
        <dbReference type="EMBL" id="TXC92776.1"/>
    </source>
</evidence>
<evidence type="ECO:0000259" key="2">
    <source>
        <dbReference type="Pfam" id="PF14145"/>
    </source>
</evidence>
<feature type="domain" description="YrhK" evidence="2">
    <location>
        <begin position="29"/>
        <end position="85"/>
    </location>
</feature>
<reference evidence="3 4" key="1">
    <citation type="journal article" date="2005" name="Int. J. Syst. Evol. Microbiol.">
        <title>Bacillus litoralis sp. nov., isolated from a tidal flat of the Yellow Sea in Korea.</title>
        <authorList>
            <person name="Yoon J.H."/>
            <person name="Oh T.K."/>
        </authorList>
    </citation>
    <scope>NUCLEOTIDE SEQUENCE [LARGE SCALE GENOMIC DNA]</scope>
    <source>
        <strain evidence="3 4">SW-211</strain>
    </source>
</reference>
<keyword evidence="1" id="KW-1133">Transmembrane helix</keyword>
<evidence type="ECO:0000256" key="1">
    <source>
        <dbReference type="SAM" id="Phobius"/>
    </source>
</evidence>
<feature type="transmembrane region" description="Helical" evidence="1">
    <location>
        <begin position="60"/>
        <end position="79"/>
    </location>
</feature>
<keyword evidence="1" id="KW-0472">Membrane</keyword>